<feature type="compositionally biased region" description="Basic and acidic residues" evidence="11">
    <location>
        <begin position="42"/>
        <end position="54"/>
    </location>
</feature>
<keyword evidence="7" id="KW-0966">Cell projection</keyword>
<evidence type="ECO:0000313" key="14">
    <source>
        <dbReference type="Proteomes" id="UP000694891"/>
    </source>
</evidence>
<evidence type="ECO:0000256" key="3">
    <source>
        <dbReference type="ARBA" id="ARBA00013815"/>
    </source>
</evidence>
<protein>
    <recommendedName>
        <fullName evidence="3">Dynein regulatory complex protein 1</fullName>
    </recommendedName>
    <alternativeName>
        <fullName evidence="8">Coiled-coil domain-containing protein 164</fullName>
    </alternativeName>
</protein>
<evidence type="ECO:0000256" key="1">
    <source>
        <dbReference type="ARBA" id="ARBA00004611"/>
    </source>
</evidence>
<dbReference type="Proteomes" id="UP000694891">
    <property type="component" value="Unplaced"/>
</dbReference>
<keyword evidence="4" id="KW-0282">Flagellum</keyword>
<evidence type="ECO:0000256" key="8">
    <source>
        <dbReference type="ARBA" id="ARBA00031554"/>
    </source>
</evidence>
<feature type="domain" description="Dynein regulatory complex protein 1 C-terminal" evidence="13">
    <location>
        <begin position="536"/>
        <end position="594"/>
    </location>
</feature>
<accession>A0A9Y4NHS4</accession>
<dbReference type="CTD" id="92749"/>
<evidence type="ECO:0000256" key="5">
    <source>
        <dbReference type="ARBA" id="ARBA00023054"/>
    </source>
</evidence>
<dbReference type="InterPro" id="IPR029440">
    <property type="entry name" value="DRC1_C"/>
</dbReference>
<dbReference type="GO" id="GO:0060285">
    <property type="term" value="P:cilium-dependent cell motility"/>
    <property type="evidence" value="ECO:0007669"/>
    <property type="project" value="TreeGrafter"/>
</dbReference>
<evidence type="ECO:0000256" key="4">
    <source>
        <dbReference type="ARBA" id="ARBA00022846"/>
    </source>
</evidence>
<evidence type="ECO:0000256" key="7">
    <source>
        <dbReference type="ARBA" id="ARBA00023273"/>
    </source>
</evidence>
<proteinExistence type="inferred from homology"/>
<evidence type="ECO:0000256" key="10">
    <source>
        <dbReference type="SAM" id="Coils"/>
    </source>
</evidence>
<evidence type="ECO:0000256" key="9">
    <source>
        <dbReference type="ARBA" id="ARBA00046115"/>
    </source>
</evidence>
<comment type="function">
    <text evidence="9">Component of the nexin-dynein regulatory complex (N-DRC) a key regulator of ciliary/flagellar motility which maintains the alignment and integrity of the distal axoneme and regulates microtubule sliding in motile axonemes. Plays a critical role in the assembly of N-DRC and also stabilizes the assembly of multiple inner dynein arms and radial spokes. Coassembles with CCDC65/DRC2 to form a central scaffold needed for assembly of the N-DRC and its attachment to the outer doublet microtubules.</text>
</comment>
<comment type="similarity">
    <text evidence="2">Belongs to the DRC1 family.</text>
</comment>
<feature type="coiled-coil region" evidence="10">
    <location>
        <begin position="141"/>
        <end position="197"/>
    </location>
</feature>
<dbReference type="GO" id="GO:0003352">
    <property type="term" value="P:regulation of cilium movement"/>
    <property type="evidence" value="ECO:0007669"/>
    <property type="project" value="TreeGrafter"/>
</dbReference>
<feature type="compositionally biased region" description="Basic and acidic residues" evidence="11">
    <location>
        <begin position="1"/>
        <end position="12"/>
    </location>
</feature>
<feature type="coiled-coil region" evidence="10">
    <location>
        <begin position="74"/>
        <end position="113"/>
    </location>
</feature>
<keyword evidence="5 10" id="KW-0175">Coiled coil</keyword>
<dbReference type="Pfam" id="PF14775">
    <property type="entry name" value="NYD-SP28_assoc"/>
    <property type="match status" value="1"/>
</dbReference>
<evidence type="ECO:0000256" key="2">
    <source>
        <dbReference type="ARBA" id="ARBA00009688"/>
    </source>
</evidence>
<dbReference type="GO" id="GO:0005858">
    <property type="term" value="C:axonemal dynein complex"/>
    <property type="evidence" value="ECO:0007669"/>
    <property type="project" value="InterPro"/>
</dbReference>
<dbReference type="InterPro" id="IPR039505">
    <property type="entry name" value="DRC1/2_N"/>
</dbReference>
<evidence type="ECO:0000259" key="12">
    <source>
        <dbReference type="Pfam" id="PF14772"/>
    </source>
</evidence>
<dbReference type="GO" id="GO:0070286">
    <property type="term" value="P:axonemal dynein complex assembly"/>
    <property type="evidence" value="ECO:0007669"/>
    <property type="project" value="InterPro"/>
</dbReference>
<dbReference type="RefSeq" id="XP_008297470.1">
    <property type="nucleotide sequence ID" value="XM_008299248.1"/>
</dbReference>
<dbReference type="Pfam" id="PF14772">
    <property type="entry name" value="NYD-SP28"/>
    <property type="match status" value="1"/>
</dbReference>
<feature type="non-terminal residue" evidence="15">
    <location>
        <position position="600"/>
    </location>
</feature>
<evidence type="ECO:0000313" key="15">
    <source>
        <dbReference type="RefSeq" id="XP_008297470.1"/>
    </source>
</evidence>
<keyword evidence="14" id="KW-1185">Reference proteome</keyword>
<organism evidence="14 15">
    <name type="scientific">Stegastes partitus</name>
    <name type="common">bicolor damselfish</name>
    <dbReference type="NCBI Taxonomy" id="144197"/>
    <lineage>
        <taxon>Eukaryota</taxon>
        <taxon>Metazoa</taxon>
        <taxon>Chordata</taxon>
        <taxon>Craniata</taxon>
        <taxon>Vertebrata</taxon>
        <taxon>Euteleostomi</taxon>
        <taxon>Actinopterygii</taxon>
        <taxon>Neopterygii</taxon>
        <taxon>Teleostei</taxon>
        <taxon>Neoteleostei</taxon>
        <taxon>Acanthomorphata</taxon>
        <taxon>Ovalentaria</taxon>
        <taxon>Pomacentridae</taxon>
        <taxon>Stegastes</taxon>
    </lineage>
</organism>
<gene>
    <name evidence="15" type="primary">drc1</name>
</gene>
<comment type="subcellular location">
    <subcellularLocation>
        <location evidence="1">Cytoplasm</location>
        <location evidence="1">Cytoskeleton</location>
        <location evidence="1">Flagellum axoneme</location>
    </subcellularLocation>
</comment>
<dbReference type="AlphaFoldDB" id="A0A9Y4NHS4"/>
<dbReference type="PANTHER" id="PTHR21625">
    <property type="entry name" value="NYD-SP28 PROTEIN"/>
    <property type="match status" value="1"/>
</dbReference>
<dbReference type="InterPro" id="IPR039750">
    <property type="entry name" value="DRC1/DRC2"/>
</dbReference>
<evidence type="ECO:0000256" key="11">
    <source>
        <dbReference type="SAM" id="MobiDB-lite"/>
    </source>
</evidence>
<sequence length="600" mass="69811">MEQVEKDPEEAPGRSVLPENRDAKTGVSTWRGEADPSEEGTEESKREEEQERPKGILNLQRELGAFETNIRTAADAKELKRRAELEEARRMRREQQESDVKSIQEKCDEIMTKWSALSEKVLPQDLREALNGHQQLCAATIADKKKLISDLQQELKRRDDQYVKTLRKNEEEIDLLIERMEDQIKALTKAYREELSRTEIARLTEREEEEEKYVVIPDNHIPEGTDLRSLELQKTNWQLVQQITVMKLLIQKTKQKLSAAKEAYNSNKHHIMSLQKEVSDLQKMHKRSKKEFEQKKLDLWKKNERSVQQHKRLQEQVKHFAAADSRRFKEVWLMCEAERKQQVEKVLALDSRICRHLGVAWKQPPVPVMQHPGPIQPGKLSVGMMKKVMELLCDEGGFLMESELLKLQSEEQTVKKLSALFHVSPCSYVVLTQHTPEAPSLGLEDEDLPTLADFLLKYKQEQRAQTEDVCAESSEMAKSAEASAAISTSSEVIHGSRVLPALRSFLEQQMKSSVKSRLMCWWCFLREARNTSDYKAYWDSMANIISKDKLKMWDAAERTLTRYHTVLTEISELDSKNMRLEERNKELKERVQQMSRSRVR</sequence>
<feature type="region of interest" description="Disordered" evidence="11">
    <location>
        <begin position="1"/>
        <end position="58"/>
    </location>
</feature>
<feature type="coiled-coil region" evidence="10">
    <location>
        <begin position="570"/>
        <end position="597"/>
    </location>
</feature>
<dbReference type="PANTHER" id="PTHR21625:SF1">
    <property type="entry name" value="DYNEIN REGULATORY COMPLEX PROTEIN 1"/>
    <property type="match status" value="1"/>
</dbReference>
<feature type="domain" description="Dynein regulatory complex protein 1/2 N-terminal" evidence="12">
    <location>
        <begin position="73"/>
        <end position="173"/>
    </location>
</feature>
<evidence type="ECO:0000259" key="13">
    <source>
        <dbReference type="Pfam" id="PF14775"/>
    </source>
</evidence>
<evidence type="ECO:0000256" key="6">
    <source>
        <dbReference type="ARBA" id="ARBA00023069"/>
    </source>
</evidence>
<keyword evidence="6" id="KW-0969">Cilium</keyword>
<reference evidence="15" key="1">
    <citation type="submission" date="2025-08" db="UniProtKB">
        <authorList>
            <consortium name="RefSeq"/>
        </authorList>
    </citation>
    <scope>IDENTIFICATION</scope>
</reference>
<name>A0A9Y4NHS4_9TELE</name>
<dbReference type="GeneID" id="103370260"/>